<dbReference type="PANTHER" id="PTHR33653">
    <property type="entry name" value="RIBONUCLEASE VAPC2"/>
    <property type="match status" value="1"/>
</dbReference>
<evidence type="ECO:0000256" key="3">
    <source>
        <dbReference type="ARBA" id="ARBA00022722"/>
    </source>
</evidence>
<dbReference type="STRING" id="517417.Cpar_0377"/>
<dbReference type="Gene3D" id="3.40.50.1010">
    <property type="entry name" value="5'-nuclease"/>
    <property type="match status" value="1"/>
</dbReference>
<dbReference type="SUPFAM" id="SSF88723">
    <property type="entry name" value="PIN domain-like"/>
    <property type="match status" value="1"/>
</dbReference>
<keyword evidence="3 8" id="KW-0540">Nuclease</keyword>
<feature type="binding site" evidence="8">
    <location>
        <position position="6"/>
    </location>
    <ligand>
        <name>Mg(2+)</name>
        <dbReference type="ChEBI" id="CHEBI:18420"/>
    </ligand>
</feature>
<feature type="domain" description="PIN" evidence="9">
    <location>
        <begin position="3"/>
        <end position="124"/>
    </location>
</feature>
<dbReference type="GO" id="GO:0000287">
    <property type="term" value="F:magnesium ion binding"/>
    <property type="evidence" value="ECO:0007669"/>
    <property type="project" value="UniProtKB-UniRule"/>
</dbReference>
<dbReference type="CDD" id="cd18745">
    <property type="entry name" value="PIN_VapC4-5_FitB-like"/>
    <property type="match status" value="1"/>
</dbReference>
<dbReference type="KEGG" id="cpc:Cpar_0377"/>
<evidence type="ECO:0000256" key="2">
    <source>
        <dbReference type="ARBA" id="ARBA00022649"/>
    </source>
</evidence>
<keyword evidence="8" id="KW-0800">Toxin</keyword>
<evidence type="ECO:0000256" key="1">
    <source>
        <dbReference type="ARBA" id="ARBA00001946"/>
    </source>
</evidence>
<dbReference type="InterPro" id="IPR029060">
    <property type="entry name" value="PIN-like_dom_sf"/>
</dbReference>
<evidence type="ECO:0000256" key="8">
    <source>
        <dbReference type="HAMAP-Rule" id="MF_00265"/>
    </source>
</evidence>
<dbReference type="HAMAP" id="MF_00265">
    <property type="entry name" value="VapC_Nob1"/>
    <property type="match status" value="1"/>
</dbReference>
<protein>
    <recommendedName>
        <fullName evidence="8">Ribonuclease VapC</fullName>
        <shortName evidence="8">RNase VapC</shortName>
        <ecNumber evidence="8">3.1.-.-</ecNumber>
    </recommendedName>
    <alternativeName>
        <fullName evidence="8">Toxin VapC</fullName>
    </alternativeName>
</protein>
<dbReference type="InterPro" id="IPR050556">
    <property type="entry name" value="Type_II_TA_system_RNase"/>
</dbReference>
<dbReference type="eggNOG" id="COG1487">
    <property type="taxonomic scope" value="Bacteria"/>
</dbReference>
<comment type="function">
    <text evidence="8">Toxic component of a toxin-antitoxin (TA) system. An RNase.</text>
</comment>
<comment type="similarity">
    <text evidence="7 8">Belongs to the PINc/VapC protein family.</text>
</comment>
<name>B3QL13_CHLP8</name>
<organism evidence="10 11">
    <name type="scientific">Chlorobaculum parvum (strain DSM 263 / NCIMB 8327)</name>
    <name type="common">Chlorobium vibrioforme subsp. thiosulfatophilum</name>
    <dbReference type="NCBI Taxonomy" id="517417"/>
    <lineage>
        <taxon>Bacteria</taxon>
        <taxon>Pseudomonadati</taxon>
        <taxon>Chlorobiota</taxon>
        <taxon>Chlorobiia</taxon>
        <taxon>Chlorobiales</taxon>
        <taxon>Chlorobiaceae</taxon>
        <taxon>Chlorobaculum</taxon>
    </lineage>
</organism>
<dbReference type="AlphaFoldDB" id="B3QL13"/>
<evidence type="ECO:0000259" key="9">
    <source>
        <dbReference type="Pfam" id="PF01850"/>
    </source>
</evidence>
<keyword evidence="11" id="KW-1185">Reference proteome</keyword>
<comment type="cofactor">
    <cofactor evidence="1 8">
        <name>Mg(2+)</name>
        <dbReference type="ChEBI" id="CHEBI:18420"/>
    </cofactor>
</comment>
<dbReference type="RefSeq" id="WP_012501634.1">
    <property type="nucleotide sequence ID" value="NC_011027.1"/>
</dbReference>
<evidence type="ECO:0000256" key="6">
    <source>
        <dbReference type="ARBA" id="ARBA00022842"/>
    </source>
</evidence>
<evidence type="ECO:0000256" key="4">
    <source>
        <dbReference type="ARBA" id="ARBA00022723"/>
    </source>
</evidence>
<dbReference type="GO" id="GO:0090729">
    <property type="term" value="F:toxin activity"/>
    <property type="evidence" value="ECO:0007669"/>
    <property type="project" value="UniProtKB-KW"/>
</dbReference>
<accession>B3QL13</accession>
<dbReference type="InterPro" id="IPR022907">
    <property type="entry name" value="VapC_family"/>
</dbReference>
<evidence type="ECO:0000313" key="11">
    <source>
        <dbReference type="Proteomes" id="UP000008811"/>
    </source>
</evidence>
<keyword evidence="4 8" id="KW-0479">Metal-binding</keyword>
<dbReference type="GO" id="GO:0004540">
    <property type="term" value="F:RNA nuclease activity"/>
    <property type="evidence" value="ECO:0007669"/>
    <property type="project" value="InterPro"/>
</dbReference>
<dbReference type="PANTHER" id="PTHR33653:SF1">
    <property type="entry name" value="RIBONUCLEASE VAPC2"/>
    <property type="match status" value="1"/>
</dbReference>
<dbReference type="OrthoDB" id="9796690at2"/>
<dbReference type="EMBL" id="CP001099">
    <property type="protein sequence ID" value="ACF10801.1"/>
    <property type="molecule type" value="Genomic_DNA"/>
</dbReference>
<gene>
    <name evidence="8" type="primary">vapC</name>
    <name evidence="10" type="ordered locus">Cpar_0377</name>
</gene>
<dbReference type="EC" id="3.1.-.-" evidence="8"/>
<dbReference type="GO" id="GO:0016787">
    <property type="term" value="F:hydrolase activity"/>
    <property type="evidence" value="ECO:0007669"/>
    <property type="project" value="UniProtKB-KW"/>
</dbReference>
<dbReference type="Proteomes" id="UP000008811">
    <property type="component" value="Chromosome"/>
</dbReference>
<keyword evidence="5 8" id="KW-0378">Hydrolase</keyword>
<keyword evidence="2 8" id="KW-1277">Toxin-antitoxin system</keyword>
<evidence type="ECO:0000256" key="5">
    <source>
        <dbReference type="ARBA" id="ARBA00022801"/>
    </source>
</evidence>
<proteinExistence type="inferred from homology"/>
<dbReference type="Pfam" id="PF01850">
    <property type="entry name" value="PIN"/>
    <property type="match status" value="1"/>
</dbReference>
<sequence length="135" mass="15083">MIYLLDTNICIYIINQKPPHVLERFRRERLGDIAISSVTASELTFGVVKSGSEKNRQALALFFAPLEILPFDASVIWHYGEIRSDLEKRGTPIGSLDTMIAAHARALGAVLVTNNVREFSRVEGLRVENWAELSG</sequence>
<evidence type="ECO:0000256" key="7">
    <source>
        <dbReference type="ARBA" id="ARBA00038093"/>
    </source>
</evidence>
<dbReference type="InterPro" id="IPR002716">
    <property type="entry name" value="PIN_dom"/>
</dbReference>
<reference evidence="10" key="1">
    <citation type="submission" date="2008-06" db="EMBL/GenBank/DDBJ databases">
        <title>Complete sequence of Chlorobaculum parvum NCIB 8327.</title>
        <authorList>
            <consortium name="US DOE Joint Genome Institute"/>
            <person name="Lucas S."/>
            <person name="Copeland A."/>
            <person name="Lapidus A."/>
            <person name="Glavina del Rio T."/>
            <person name="Dalin E."/>
            <person name="Tice H."/>
            <person name="Bruce D."/>
            <person name="Goodwin L."/>
            <person name="Pitluck S."/>
            <person name="Schmutz J."/>
            <person name="Larimer F."/>
            <person name="Land M."/>
            <person name="Hauser L."/>
            <person name="Kyrpides N."/>
            <person name="Mikhailova N."/>
            <person name="Zhao F."/>
            <person name="Li T."/>
            <person name="Liu Z."/>
            <person name="Overmann J."/>
            <person name="Bryant D.A."/>
            <person name="Richardson P."/>
        </authorList>
    </citation>
    <scope>NUCLEOTIDE SEQUENCE [LARGE SCALE GENOMIC DNA]</scope>
    <source>
        <strain evidence="10">NCIB 8327</strain>
    </source>
</reference>
<keyword evidence="6 8" id="KW-0460">Magnesium</keyword>
<evidence type="ECO:0000313" key="10">
    <source>
        <dbReference type="EMBL" id="ACF10801.1"/>
    </source>
</evidence>
<dbReference type="HOGENOM" id="CLU_118482_5_3_10"/>
<feature type="binding site" evidence="8">
    <location>
        <position position="97"/>
    </location>
    <ligand>
        <name>Mg(2+)</name>
        <dbReference type="ChEBI" id="CHEBI:18420"/>
    </ligand>
</feature>